<accession>A0A4Q9VET5</accession>
<organism evidence="1 2">
    <name type="scientific">Siculibacillus lacustris</name>
    <dbReference type="NCBI Taxonomy" id="1549641"/>
    <lineage>
        <taxon>Bacteria</taxon>
        <taxon>Pseudomonadati</taxon>
        <taxon>Pseudomonadota</taxon>
        <taxon>Alphaproteobacteria</taxon>
        <taxon>Hyphomicrobiales</taxon>
        <taxon>Ancalomicrobiaceae</taxon>
        <taxon>Siculibacillus</taxon>
    </lineage>
</organism>
<sequence>APAPAAAAPAPAPTVAAQAAAPAPNAAAPAAKLTGLAAWNSLVGNTISGKSGDGEELFEFYLANGKVKQSIDGETATGKWAVKGQKICFEFPDDEDETCYKLEIDGTTASFTADDGGVTKYEILKGNAKKL</sequence>
<evidence type="ECO:0000313" key="2">
    <source>
        <dbReference type="Proteomes" id="UP000292781"/>
    </source>
</evidence>
<dbReference type="EMBL" id="SJFN01000061">
    <property type="protein sequence ID" value="TBW32373.1"/>
    <property type="molecule type" value="Genomic_DNA"/>
</dbReference>
<keyword evidence="2" id="KW-1185">Reference proteome</keyword>
<name>A0A4Q9VET5_9HYPH</name>
<comment type="caution">
    <text evidence="1">The sequence shown here is derived from an EMBL/GenBank/DDBJ whole genome shotgun (WGS) entry which is preliminary data.</text>
</comment>
<evidence type="ECO:0000313" key="1">
    <source>
        <dbReference type="EMBL" id="TBW32373.1"/>
    </source>
</evidence>
<proteinExistence type="predicted"/>
<evidence type="ECO:0008006" key="3">
    <source>
        <dbReference type="Google" id="ProtNLM"/>
    </source>
</evidence>
<feature type="non-terminal residue" evidence="1">
    <location>
        <position position="1"/>
    </location>
</feature>
<dbReference type="RefSeq" id="WP_206365536.1">
    <property type="nucleotide sequence ID" value="NZ_SJFN01000061.1"/>
</dbReference>
<dbReference type="AlphaFoldDB" id="A0A4Q9VET5"/>
<gene>
    <name evidence="1" type="ORF">EYW49_22185</name>
</gene>
<dbReference type="Proteomes" id="UP000292781">
    <property type="component" value="Unassembled WGS sequence"/>
</dbReference>
<reference evidence="1 2" key="1">
    <citation type="submission" date="2019-02" db="EMBL/GenBank/DDBJ databases">
        <title>Siculibacillus lacustris gen. nov., sp. nov., a new rosette-forming bacterium isolated from a freshwater crater lake (Lake St. Ana, Romania).</title>
        <authorList>
            <person name="Felfoldi T."/>
            <person name="Marton Z."/>
            <person name="Szabo A."/>
            <person name="Mentes A."/>
            <person name="Boka K."/>
            <person name="Marialigeti K."/>
            <person name="Mathe I."/>
            <person name="Koncz M."/>
            <person name="Schumann P."/>
            <person name="Toth E."/>
        </authorList>
    </citation>
    <scope>NUCLEOTIDE SEQUENCE [LARGE SCALE GENOMIC DNA]</scope>
    <source>
        <strain evidence="1 2">SA-279</strain>
    </source>
</reference>
<protein>
    <recommendedName>
        <fullName evidence="3">DUF995 domain-containing protein</fullName>
    </recommendedName>
</protein>